<protein>
    <submittedName>
        <fullName evidence="1">Uncharacterized protein</fullName>
    </submittedName>
</protein>
<sequence length="185" mass="20837">MTADAAAISEATLHNDVLQVYSDVFEEGQVSEPSSVEEVFIMENYVLTEENGNLMLQHAYTGPANLAEVDQVAILFVDLVHQNLELAVMKALGEDGVDDLHHNRLDVKNNKLLVVDVVHLVDGLFWYLSFVACVWNSSTCTWQRSNHNASLQYQLTLVNGDPGAADHNPFEYQFSFDKQVRENYF</sequence>
<proteinExistence type="predicted"/>
<comment type="caution">
    <text evidence="1">The sequence shown here is derived from an EMBL/GenBank/DDBJ whole genome shotgun (WGS) entry which is preliminary data.</text>
</comment>
<evidence type="ECO:0000313" key="1">
    <source>
        <dbReference type="EMBL" id="MPC57366.1"/>
    </source>
</evidence>
<name>A0A5B7GIF8_PORTR</name>
<gene>
    <name evidence="1" type="ORF">E2C01_051345</name>
</gene>
<dbReference type="OrthoDB" id="45670at2759"/>
<dbReference type="Proteomes" id="UP000324222">
    <property type="component" value="Unassembled WGS sequence"/>
</dbReference>
<organism evidence="1 2">
    <name type="scientific">Portunus trituberculatus</name>
    <name type="common">Swimming crab</name>
    <name type="synonym">Neptunus trituberculatus</name>
    <dbReference type="NCBI Taxonomy" id="210409"/>
    <lineage>
        <taxon>Eukaryota</taxon>
        <taxon>Metazoa</taxon>
        <taxon>Ecdysozoa</taxon>
        <taxon>Arthropoda</taxon>
        <taxon>Crustacea</taxon>
        <taxon>Multicrustacea</taxon>
        <taxon>Malacostraca</taxon>
        <taxon>Eumalacostraca</taxon>
        <taxon>Eucarida</taxon>
        <taxon>Decapoda</taxon>
        <taxon>Pleocyemata</taxon>
        <taxon>Brachyura</taxon>
        <taxon>Eubrachyura</taxon>
        <taxon>Portunoidea</taxon>
        <taxon>Portunidae</taxon>
        <taxon>Portuninae</taxon>
        <taxon>Portunus</taxon>
    </lineage>
</organism>
<reference evidence="1 2" key="1">
    <citation type="submission" date="2019-05" db="EMBL/GenBank/DDBJ databases">
        <title>Another draft genome of Portunus trituberculatus and its Hox gene families provides insights of decapod evolution.</title>
        <authorList>
            <person name="Jeong J.-H."/>
            <person name="Song I."/>
            <person name="Kim S."/>
            <person name="Choi T."/>
            <person name="Kim D."/>
            <person name="Ryu S."/>
            <person name="Kim W."/>
        </authorList>
    </citation>
    <scope>NUCLEOTIDE SEQUENCE [LARGE SCALE GENOMIC DNA]</scope>
    <source>
        <tissue evidence="1">Muscle</tissue>
    </source>
</reference>
<dbReference type="EMBL" id="VSRR010014728">
    <property type="protein sequence ID" value="MPC57366.1"/>
    <property type="molecule type" value="Genomic_DNA"/>
</dbReference>
<keyword evidence="2" id="KW-1185">Reference proteome</keyword>
<evidence type="ECO:0000313" key="2">
    <source>
        <dbReference type="Proteomes" id="UP000324222"/>
    </source>
</evidence>
<dbReference type="AlphaFoldDB" id="A0A5B7GIF8"/>
<accession>A0A5B7GIF8</accession>